<reference evidence="2 3" key="1">
    <citation type="submission" date="2023-02" db="EMBL/GenBank/DDBJ databases">
        <title>LHISI_Scaffold_Assembly.</title>
        <authorList>
            <person name="Stuart O.P."/>
            <person name="Cleave R."/>
            <person name="Magrath M.J.L."/>
            <person name="Mikheyev A.S."/>
        </authorList>
    </citation>
    <scope>NUCLEOTIDE SEQUENCE [LARGE SCALE GENOMIC DNA]</scope>
    <source>
        <strain evidence="2">Daus_M_001</strain>
        <tissue evidence="2">Leg muscle</tissue>
    </source>
</reference>
<protein>
    <submittedName>
        <fullName evidence="2">Uncharacterized protein</fullName>
    </submittedName>
</protein>
<feature type="compositionally biased region" description="Low complexity" evidence="1">
    <location>
        <begin position="69"/>
        <end position="82"/>
    </location>
</feature>
<proteinExistence type="predicted"/>
<feature type="region of interest" description="Disordered" evidence="1">
    <location>
        <begin position="45"/>
        <end position="82"/>
    </location>
</feature>
<dbReference type="Proteomes" id="UP001159363">
    <property type="component" value="Chromosome 7"/>
</dbReference>
<keyword evidence="3" id="KW-1185">Reference proteome</keyword>
<name>A0ABQ9GZQ5_9NEOP</name>
<evidence type="ECO:0000313" key="2">
    <source>
        <dbReference type="EMBL" id="KAJ8877519.1"/>
    </source>
</evidence>
<accession>A0ABQ9GZQ5</accession>
<organism evidence="2 3">
    <name type="scientific">Dryococelus australis</name>
    <dbReference type="NCBI Taxonomy" id="614101"/>
    <lineage>
        <taxon>Eukaryota</taxon>
        <taxon>Metazoa</taxon>
        <taxon>Ecdysozoa</taxon>
        <taxon>Arthropoda</taxon>
        <taxon>Hexapoda</taxon>
        <taxon>Insecta</taxon>
        <taxon>Pterygota</taxon>
        <taxon>Neoptera</taxon>
        <taxon>Polyneoptera</taxon>
        <taxon>Phasmatodea</taxon>
        <taxon>Verophasmatodea</taxon>
        <taxon>Anareolatae</taxon>
        <taxon>Phasmatidae</taxon>
        <taxon>Eurycanthinae</taxon>
        <taxon>Dryococelus</taxon>
    </lineage>
</organism>
<gene>
    <name evidence="2" type="ORF">PR048_021974</name>
</gene>
<evidence type="ECO:0000256" key="1">
    <source>
        <dbReference type="SAM" id="MobiDB-lite"/>
    </source>
</evidence>
<sequence length="82" mass="9346">MKDSLVKERIISGLLDEVKTKLLNTNELTQLKTMTHDDKMASINAVNNGWYGGKKTTGKSQERKKEGQQQRPQQQQGMQSLR</sequence>
<dbReference type="EMBL" id="JARBHB010000008">
    <property type="protein sequence ID" value="KAJ8877519.1"/>
    <property type="molecule type" value="Genomic_DNA"/>
</dbReference>
<evidence type="ECO:0000313" key="3">
    <source>
        <dbReference type="Proteomes" id="UP001159363"/>
    </source>
</evidence>
<comment type="caution">
    <text evidence="2">The sequence shown here is derived from an EMBL/GenBank/DDBJ whole genome shotgun (WGS) entry which is preliminary data.</text>
</comment>